<protein>
    <submittedName>
        <fullName evidence="3">Uncharacterized protein</fullName>
    </submittedName>
</protein>
<gene>
    <name evidence="3" type="ORF">QRX60_43065</name>
</gene>
<dbReference type="RefSeq" id="WP_285997230.1">
    <property type="nucleotide sequence ID" value="NZ_CP127295.1"/>
</dbReference>
<keyword evidence="4" id="KW-1185">Reference proteome</keyword>
<evidence type="ECO:0000256" key="1">
    <source>
        <dbReference type="SAM" id="Coils"/>
    </source>
</evidence>
<evidence type="ECO:0000313" key="4">
    <source>
        <dbReference type="Proteomes" id="UP001239397"/>
    </source>
</evidence>
<feature type="coiled-coil region" evidence="1">
    <location>
        <begin position="26"/>
        <end position="60"/>
    </location>
</feature>
<dbReference type="AlphaFoldDB" id="A0A9Y2NIH9"/>
<keyword evidence="1" id="KW-0175">Coiled coil</keyword>
<sequence length="127" mass="14558">MYPRSDRETDELDRLVTTGSLFQDRIQQAEAALDQAGKLVRQLQQDLRNRADQLAKAKAEAKYHEARKPYEDPQEDIRVATIPGKFEDQAKTSTRQWLWGLVLAFVISLIVNWISSPALHWITAVLP</sequence>
<dbReference type="KEGG" id="amog:QRX60_43065"/>
<reference evidence="3 4" key="1">
    <citation type="submission" date="2023-06" db="EMBL/GenBank/DDBJ databases">
        <authorList>
            <person name="Oyuntsetseg B."/>
            <person name="Kim S.B."/>
        </authorList>
    </citation>
    <scope>NUCLEOTIDE SEQUENCE [LARGE SCALE GENOMIC DNA]</scope>
    <source>
        <strain evidence="3 4">4-36</strain>
    </source>
</reference>
<evidence type="ECO:0000256" key="2">
    <source>
        <dbReference type="SAM" id="Phobius"/>
    </source>
</evidence>
<proteinExistence type="predicted"/>
<accession>A0A9Y2NIH9</accession>
<dbReference type="EMBL" id="CP127295">
    <property type="protein sequence ID" value="WIY00768.1"/>
    <property type="molecule type" value="Genomic_DNA"/>
</dbReference>
<keyword evidence="2" id="KW-1133">Transmembrane helix</keyword>
<name>A0A9Y2NIH9_9PSEU</name>
<keyword evidence="2" id="KW-0472">Membrane</keyword>
<feature type="transmembrane region" description="Helical" evidence="2">
    <location>
        <begin position="97"/>
        <end position="115"/>
    </location>
</feature>
<keyword evidence="2" id="KW-0812">Transmembrane</keyword>
<organism evidence="3 4">
    <name type="scientific">Amycolatopsis mongoliensis</name>
    <dbReference type="NCBI Taxonomy" id="715475"/>
    <lineage>
        <taxon>Bacteria</taxon>
        <taxon>Bacillati</taxon>
        <taxon>Actinomycetota</taxon>
        <taxon>Actinomycetes</taxon>
        <taxon>Pseudonocardiales</taxon>
        <taxon>Pseudonocardiaceae</taxon>
        <taxon>Amycolatopsis</taxon>
    </lineage>
</organism>
<dbReference type="Proteomes" id="UP001239397">
    <property type="component" value="Chromosome"/>
</dbReference>
<evidence type="ECO:0000313" key="3">
    <source>
        <dbReference type="EMBL" id="WIY00768.1"/>
    </source>
</evidence>